<dbReference type="AlphaFoldDB" id="A0A934M1W1"/>
<comment type="caution">
    <text evidence="1">The sequence shown here is derived from an EMBL/GenBank/DDBJ whole genome shotgun (WGS) entry which is preliminary data.</text>
</comment>
<protein>
    <recommendedName>
        <fullName evidence="3">Phage protein</fullName>
    </recommendedName>
</protein>
<sequence>MFTDLLNQSLTIIRTESTAALNNIVEQQETTYGPYPCRMGRPISKFVQSMPQTKITQNLRLYTIISANVKAGDIALIDGDNYIVKNIYKPANHHIECDLILYQEV</sequence>
<keyword evidence="2" id="KW-1185">Reference proteome</keyword>
<dbReference type="Gene3D" id="2.40.10.370">
    <property type="entry name" value="Protein of unknown function DUF3599"/>
    <property type="match status" value="1"/>
</dbReference>
<evidence type="ECO:0000313" key="2">
    <source>
        <dbReference type="Proteomes" id="UP000622687"/>
    </source>
</evidence>
<evidence type="ECO:0000313" key="1">
    <source>
        <dbReference type="EMBL" id="MBI6873749.1"/>
    </source>
</evidence>
<dbReference type="InterPro" id="IPR038667">
    <property type="entry name" value="XkdH-like_sf"/>
</dbReference>
<dbReference type="Proteomes" id="UP000622687">
    <property type="component" value="Unassembled WGS sequence"/>
</dbReference>
<gene>
    <name evidence="1" type="ORF">I6U51_13675</name>
</gene>
<name>A0A934M1W1_9CLOT</name>
<evidence type="ECO:0008006" key="3">
    <source>
        <dbReference type="Google" id="ProtNLM"/>
    </source>
</evidence>
<reference evidence="1" key="1">
    <citation type="submission" date="2020-12" db="EMBL/GenBank/DDBJ databases">
        <title>Clostridium thailandense sp. nov., a novel acetogenic bacterium isolated from peat land soil in Thailand.</title>
        <authorList>
            <person name="Chaikitkaew S."/>
            <person name="Birkeland N.K."/>
        </authorList>
    </citation>
    <scope>NUCLEOTIDE SEQUENCE</scope>
    <source>
        <strain evidence="1">DSM 17425</strain>
    </source>
</reference>
<dbReference type="EMBL" id="JAEEGB010000015">
    <property type="protein sequence ID" value="MBI6873749.1"/>
    <property type="molecule type" value="Genomic_DNA"/>
</dbReference>
<organism evidence="1 2">
    <name type="scientific">Clostridium aciditolerans</name>
    <dbReference type="NCBI Taxonomy" id="339861"/>
    <lineage>
        <taxon>Bacteria</taxon>
        <taxon>Bacillati</taxon>
        <taxon>Bacillota</taxon>
        <taxon>Clostridia</taxon>
        <taxon>Eubacteriales</taxon>
        <taxon>Clostridiaceae</taxon>
        <taxon>Clostridium</taxon>
    </lineage>
</organism>
<dbReference type="RefSeq" id="WP_211143176.1">
    <property type="nucleotide sequence ID" value="NZ_JAEEGB010000015.1"/>
</dbReference>
<accession>A0A934M1W1</accession>
<proteinExistence type="predicted"/>